<dbReference type="EMBL" id="MN739208">
    <property type="protein sequence ID" value="QHS93655.1"/>
    <property type="molecule type" value="Genomic_DNA"/>
</dbReference>
<name>A0A6C0BMM9_9ZZZZ</name>
<dbReference type="AlphaFoldDB" id="A0A6C0BMM9"/>
<accession>A0A6C0BMM9</accession>
<evidence type="ECO:0000313" key="1">
    <source>
        <dbReference type="EMBL" id="QHS93655.1"/>
    </source>
</evidence>
<protein>
    <submittedName>
        <fullName evidence="1">Uncharacterized protein</fullName>
    </submittedName>
</protein>
<organism evidence="1">
    <name type="scientific">viral metagenome</name>
    <dbReference type="NCBI Taxonomy" id="1070528"/>
    <lineage>
        <taxon>unclassified sequences</taxon>
        <taxon>metagenomes</taxon>
        <taxon>organismal metagenomes</taxon>
    </lineage>
</organism>
<reference evidence="1" key="1">
    <citation type="journal article" date="2020" name="Nature">
        <title>Giant virus diversity and host interactions through global metagenomics.</title>
        <authorList>
            <person name="Schulz F."/>
            <person name="Roux S."/>
            <person name="Paez-Espino D."/>
            <person name="Jungbluth S."/>
            <person name="Walsh D.A."/>
            <person name="Denef V.J."/>
            <person name="McMahon K.D."/>
            <person name="Konstantinidis K.T."/>
            <person name="Eloe-Fadrosh E.A."/>
            <person name="Kyrpides N.C."/>
            <person name="Woyke T."/>
        </authorList>
    </citation>
    <scope>NUCLEOTIDE SEQUENCE</scope>
    <source>
        <strain evidence="1">GVMAG-M-3300018080-19</strain>
    </source>
</reference>
<proteinExistence type="predicted"/>
<sequence>MATPEYKAWLQGDSKFHWMQVAAPVAMSVNEMAWQSIPGTHVGITYKCFRLRPRFQHPFEPALHPLGLWSLIDKVNLESINLESYKGANYISKDHVAYFFRDLPIHSDGYVHLPKVHPTESLVSVWFQEPGEGQYSQPDTLQVSMRAPANTVRVLARYVVYSVEAADNDVKKDWYGLEWT</sequence>